<evidence type="ECO:0008006" key="4">
    <source>
        <dbReference type="Google" id="ProtNLM"/>
    </source>
</evidence>
<keyword evidence="1" id="KW-0472">Membrane</keyword>
<keyword evidence="1" id="KW-0812">Transmembrane</keyword>
<proteinExistence type="predicted"/>
<feature type="transmembrane region" description="Helical" evidence="1">
    <location>
        <begin position="12"/>
        <end position="29"/>
    </location>
</feature>
<keyword evidence="1" id="KW-1133">Transmembrane helix</keyword>
<protein>
    <recommendedName>
        <fullName evidence="4">DUF1374 domain-containing protein</fullName>
    </recommendedName>
</protein>
<name>A0A0A8HYR8_CAMLA</name>
<reference evidence="2 3" key="1">
    <citation type="journal article" date="2014" name="Genome Biol. Evol.">
        <title>Comparative Genomics of the Campylobacter lari Group.</title>
        <authorList>
            <person name="Miller W.G."/>
            <person name="Yee E."/>
            <person name="Chapman M.H."/>
            <person name="Smith T.P."/>
            <person name="Bono J.L."/>
            <person name="Huynh S."/>
            <person name="Parker C.T."/>
            <person name="Vandamme P."/>
            <person name="Luong K."/>
            <person name="Korlach J."/>
        </authorList>
    </citation>
    <scope>NUCLEOTIDE SEQUENCE [LARGE SCALE GENOMIC DNA]</scope>
    <source>
        <strain evidence="3">RM3659</strain>
    </source>
</reference>
<sequence length="130" mass="14950">MINFLFNNTKLYIALALMAILVGYLYLKLDSTNAKLEKSQSDLNLALGVNNELTRITQELKIRHEQELKALFHANTQKNQIKTRVDDVKNYISKSNETNTTKLFNAMLDRLWEQNTSINQNTNSKSANTK</sequence>
<dbReference type="HOGENOM" id="CLU_1934174_0_0_7"/>
<organism evidence="2 3">
    <name type="scientific">Campylobacter lari NCTC 11845</name>
    <dbReference type="NCBI Taxonomy" id="1388749"/>
    <lineage>
        <taxon>Bacteria</taxon>
        <taxon>Pseudomonadati</taxon>
        <taxon>Campylobacterota</taxon>
        <taxon>Epsilonproteobacteria</taxon>
        <taxon>Campylobacterales</taxon>
        <taxon>Campylobacteraceae</taxon>
        <taxon>Campylobacter</taxon>
    </lineage>
</organism>
<evidence type="ECO:0000313" key="3">
    <source>
        <dbReference type="Proteomes" id="UP000031130"/>
    </source>
</evidence>
<accession>A0A0A8HYR8</accession>
<evidence type="ECO:0000256" key="1">
    <source>
        <dbReference type="SAM" id="Phobius"/>
    </source>
</evidence>
<dbReference type="RefSeq" id="WP_039626302.1">
    <property type="nucleotide sequence ID" value="NZ_CP007775.1"/>
</dbReference>
<dbReference type="AlphaFoldDB" id="A0A0A8HYR8"/>
<evidence type="ECO:0000313" key="2">
    <source>
        <dbReference type="EMBL" id="AJD01935.1"/>
    </source>
</evidence>
<dbReference type="EMBL" id="CP007775">
    <property type="protein sequence ID" value="AJD01935.1"/>
    <property type="molecule type" value="Genomic_DNA"/>
</dbReference>
<dbReference type="Proteomes" id="UP000031130">
    <property type="component" value="Chromosome"/>
</dbReference>
<dbReference type="OrthoDB" id="5361068at2"/>
<gene>
    <name evidence="2" type="ORF">UPTC3659_1098</name>
</gene>
<dbReference type="KEGG" id="cln:UPTC3659_1098"/>